<dbReference type="PATRIC" id="fig|1423760.3.peg.1763"/>
<proteinExistence type="predicted"/>
<name>A0A0R1URR2_9LACO</name>
<dbReference type="InterPro" id="IPR045920">
    <property type="entry name" value="DUF6339"/>
</dbReference>
<accession>A0A0R1URR2</accession>
<dbReference type="RefSeq" id="WP_056953290.1">
    <property type="nucleotide sequence ID" value="NZ_AZFK01000002.1"/>
</dbReference>
<gene>
    <name evidence="1" type="ORF">FC43_GL001687</name>
</gene>
<organism evidence="1 2">
    <name type="scientific">Limosilactobacillus ingluviei DSM 15946</name>
    <dbReference type="NCBI Taxonomy" id="1423760"/>
    <lineage>
        <taxon>Bacteria</taxon>
        <taxon>Bacillati</taxon>
        <taxon>Bacillota</taxon>
        <taxon>Bacilli</taxon>
        <taxon>Lactobacillales</taxon>
        <taxon>Lactobacillaceae</taxon>
        <taxon>Limosilactobacillus</taxon>
    </lineage>
</organism>
<evidence type="ECO:0000313" key="2">
    <source>
        <dbReference type="Proteomes" id="UP000050816"/>
    </source>
</evidence>
<dbReference type="EMBL" id="AZFK01000002">
    <property type="protein sequence ID" value="KRL92587.1"/>
    <property type="molecule type" value="Genomic_DNA"/>
</dbReference>
<dbReference type="AlphaFoldDB" id="A0A0R1URR2"/>
<dbReference type="Proteomes" id="UP000050816">
    <property type="component" value="Unassembled WGS sequence"/>
</dbReference>
<sequence>MNINWNAVSYSIPKAKQDFESLVVKDKMITPINPSPEWLPLREELIRARDEIFEKNGLDVASTLGYEFDVDYGFKLYEILNDQIGFTNRAASSNDVWRYLSLRVIPDIVHARIGFEEKQDHYYALPRRVWLSTIWWYIHLSWAGSEEATRELLATNSTDTIMNLVERPGRGYYVDVYREIMKQYKGHTSRDLFRRVLKLNTARLITTSPELVAGGIEQYVHDLFESAGAGK</sequence>
<dbReference type="Pfam" id="PF19866">
    <property type="entry name" value="DUF6339"/>
    <property type="match status" value="1"/>
</dbReference>
<comment type="caution">
    <text evidence="1">The sequence shown here is derived from an EMBL/GenBank/DDBJ whole genome shotgun (WGS) entry which is preliminary data.</text>
</comment>
<evidence type="ECO:0000313" key="1">
    <source>
        <dbReference type="EMBL" id="KRL92587.1"/>
    </source>
</evidence>
<reference evidence="1 2" key="1">
    <citation type="journal article" date="2015" name="Genome Announc.">
        <title>Expanding the biotechnology potential of lactobacilli through comparative genomics of 213 strains and associated genera.</title>
        <authorList>
            <person name="Sun Z."/>
            <person name="Harris H.M."/>
            <person name="McCann A."/>
            <person name="Guo C."/>
            <person name="Argimon S."/>
            <person name="Zhang W."/>
            <person name="Yang X."/>
            <person name="Jeffery I.B."/>
            <person name="Cooney J.C."/>
            <person name="Kagawa T.F."/>
            <person name="Liu W."/>
            <person name="Song Y."/>
            <person name="Salvetti E."/>
            <person name="Wrobel A."/>
            <person name="Rasinkangas P."/>
            <person name="Parkhill J."/>
            <person name="Rea M.C."/>
            <person name="O'Sullivan O."/>
            <person name="Ritari J."/>
            <person name="Douillard F.P."/>
            <person name="Paul Ross R."/>
            <person name="Yang R."/>
            <person name="Briner A.E."/>
            <person name="Felis G.E."/>
            <person name="de Vos W.M."/>
            <person name="Barrangou R."/>
            <person name="Klaenhammer T.R."/>
            <person name="Caufield P.W."/>
            <person name="Cui Y."/>
            <person name="Zhang H."/>
            <person name="O'Toole P.W."/>
        </authorList>
    </citation>
    <scope>NUCLEOTIDE SEQUENCE [LARGE SCALE GENOMIC DNA]</scope>
    <source>
        <strain evidence="1 2">DSM 15946</strain>
    </source>
</reference>
<protein>
    <submittedName>
        <fullName evidence="1">Uncharacterized protein</fullName>
    </submittedName>
</protein>